<gene>
    <name evidence="1" type="ORF">IV203_012366</name>
</gene>
<keyword evidence="2" id="KW-1185">Reference proteome</keyword>
<comment type="caution">
    <text evidence="1">The sequence shown here is derived from an EMBL/GenBank/DDBJ whole genome shotgun (WGS) entry which is preliminary data.</text>
</comment>
<sequence length="106" mass="12468">MERKRRRHTEEIIHHAARKLAELFHPSTLHTEQGQLTSAVLDLMEMRHRHDDISSVASTSNDSSKRTSEIEFKDYGTAITSRQSWQSFQDFSDVLKSEALQRRMRR</sequence>
<evidence type="ECO:0000313" key="2">
    <source>
        <dbReference type="Proteomes" id="UP000693970"/>
    </source>
</evidence>
<name>A0A9K3PLV4_9STRA</name>
<dbReference type="EMBL" id="JAGRRH010000019">
    <property type="protein sequence ID" value="KAG7349769.1"/>
    <property type="molecule type" value="Genomic_DNA"/>
</dbReference>
<dbReference type="AlphaFoldDB" id="A0A9K3PLV4"/>
<evidence type="ECO:0000313" key="1">
    <source>
        <dbReference type="EMBL" id="KAG7349769.1"/>
    </source>
</evidence>
<protein>
    <submittedName>
        <fullName evidence="1">Uncharacterized protein</fullName>
    </submittedName>
</protein>
<organism evidence="1 2">
    <name type="scientific">Nitzschia inconspicua</name>
    <dbReference type="NCBI Taxonomy" id="303405"/>
    <lineage>
        <taxon>Eukaryota</taxon>
        <taxon>Sar</taxon>
        <taxon>Stramenopiles</taxon>
        <taxon>Ochrophyta</taxon>
        <taxon>Bacillariophyta</taxon>
        <taxon>Bacillariophyceae</taxon>
        <taxon>Bacillariophycidae</taxon>
        <taxon>Bacillariales</taxon>
        <taxon>Bacillariaceae</taxon>
        <taxon>Nitzschia</taxon>
    </lineage>
</organism>
<dbReference type="Proteomes" id="UP000693970">
    <property type="component" value="Unassembled WGS sequence"/>
</dbReference>
<proteinExistence type="predicted"/>
<accession>A0A9K3PLV4</accession>
<reference evidence="1" key="2">
    <citation type="submission" date="2021-04" db="EMBL/GenBank/DDBJ databases">
        <authorList>
            <person name="Podell S."/>
        </authorList>
    </citation>
    <scope>NUCLEOTIDE SEQUENCE</scope>
    <source>
        <strain evidence="1">Hildebrandi</strain>
    </source>
</reference>
<reference evidence="1" key="1">
    <citation type="journal article" date="2021" name="Sci. Rep.">
        <title>Diploid genomic architecture of Nitzschia inconspicua, an elite biomass production diatom.</title>
        <authorList>
            <person name="Oliver A."/>
            <person name="Podell S."/>
            <person name="Pinowska A."/>
            <person name="Traller J.C."/>
            <person name="Smith S.R."/>
            <person name="McClure R."/>
            <person name="Beliaev A."/>
            <person name="Bohutskyi P."/>
            <person name="Hill E.A."/>
            <person name="Rabines A."/>
            <person name="Zheng H."/>
            <person name="Allen L.Z."/>
            <person name="Kuo A."/>
            <person name="Grigoriev I.V."/>
            <person name="Allen A.E."/>
            <person name="Hazlebeck D."/>
            <person name="Allen E.E."/>
        </authorList>
    </citation>
    <scope>NUCLEOTIDE SEQUENCE</scope>
    <source>
        <strain evidence="1">Hildebrandi</strain>
    </source>
</reference>